<protein>
    <submittedName>
        <fullName evidence="1">Uncharacterized protein</fullName>
    </submittedName>
</protein>
<evidence type="ECO:0000313" key="1">
    <source>
        <dbReference type="EMBL" id="KAK4043570.1"/>
    </source>
</evidence>
<dbReference type="Proteomes" id="UP001303115">
    <property type="component" value="Unassembled WGS sequence"/>
</dbReference>
<evidence type="ECO:0000313" key="2">
    <source>
        <dbReference type="Proteomes" id="UP001303115"/>
    </source>
</evidence>
<feature type="non-terminal residue" evidence="1">
    <location>
        <position position="1"/>
    </location>
</feature>
<reference evidence="2" key="1">
    <citation type="journal article" date="2023" name="Mol. Phylogenet. Evol.">
        <title>Genome-scale phylogeny and comparative genomics of the fungal order Sordariales.</title>
        <authorList>
            <person name="Hensen N."/>
            <person name="Bonometti L."/>
            <person name="Westerberg I."/>
            <person name="Brannstrom I.O."/>
            <person name="Guillou S."/>
            <person name="Cros-Aarteil S."/>
            <person name="Calhoun S."/>
            <person name="Haridas S."/>
            <person name="Kuo A."/>
            <person name="Mondo S."/>
            <person name="Pangilinan J."/>
            <person name="Riley R."/>
            <person name="LaButti K."/>
            <person name="Andreopoulos B."/>
            <person name="Lipzen A."/>
            <person name="Chen C."/>
            <person name="Yan M."/>
            <person name="Daum C."/>
            <person name="Ng V."/>
            <person name="Clum A."/>
            <person name="Steindorff A."/>
            <person name="Ohm R.A."/>
            <person name="Martin F."/>
            <person name="Silar P."/>
            <person name="Natvig D.O."/>
            <person name="Lalanne C."/>
            <person name="Gautier V."/>
            <person name="Ament-Velasquez S.L."/>
            <person name="Kruys A."/>
            <person name="Hutchinson M.I."/>
            <person name="Powell A.J."/>
            <person name="Barry K."/>
            <person name="Miller A.N."/>
            <person name="Grigoriev I.V."/>
            <person name="Debuchy R."/>
            <person name="Gladieux P."/>
            <person name="Hiltunen Thoren M."/>
            <person name="Johannesson H."/>
        </authorList>
    </citation>
    <scope>NUCLEOTIDE SEQUENCE [LARGE SCALE GENOMIC DNA]</scope>
    <source>
        <strain evidence="2">CBS 284.82</strain>
    </source>
</reference>
<keyword evidence="2" id="KW-1185">Reference proteome</keyword>
<gene>
    <name evidence="1" type="ORF">C8A01DRAFT_12922</name>
</gene>
<dbReference type="AlphaFoldDB" id="A0AAN6PS25"/>
<proteinExistence type="predicted"/>
<name>A0AAN6PS25_9PEZI</name>
<comment type="caution">
    <text evidence="1">The sequence shown here is derived from an EMBL/GenBank/DDBJ whole genome shotgun (WGS) entry which is preliminary data.</text>
</comment>
<sequence length="164" mass="18139">PPDFVLPPGPKIVVVRVDRDALQHLNPSMDPLTDDDGPSRVLRKGKTALDQARLELSVELFDDDFPCLASRTVWPQPGVSATTESVPFLTKYVGFYFKHDVTAGDLRPAIFMLTSEGDPVDNCIRFHAVEVAEHRKDGVLENVRFIEEAIMGKGPGKDQVANLK</sequence>
<organism evidence="1 2">
    <name type="scientific">Parachaetomium inaequale</name>
    <dbReference type="NCBI Taxonomy" id="2588326"/>
    <lineage>
        <taxon>Eukaryota</taxon>
        <taxon>Fungi</taxon>
        <taxon>Dikarya</taxon>
        <taxon>Ascomycota</taxon>
        <taxon>Pezizomycotina</taxon>
        <taxon>Sordariomycetes</taxon>
        <taxon>Sordariomycetidae</taxon>
        <taxon>Sordariales</taxon>
        <taxon>Chaetomiaceae</taxon>
        <taxon>Parachaetomium</taxon>
    </lineage>
</organism>
<dbReference type="EMBL" id="MU854326">
    <property type="protein sequence ID" value="KAK4043570.1"/>
    <property type="molecule type" value="Genomic_DNA"/>
</dbReference>
<accession>A0AAN6PS25</accession>